<evidence type="ECO:0008006" key="11">
    <source>
        <dbReference type="Google" id="ProtNLM"/>
    </source>
</evidence>
<dbReference type="Gene3D" id="1.20.120.1900">
    <property type="entry name" value="Gamma-tubulin complex, C-terminal domain"/>
    <property type="match status" value="1"/>
</dbReference>
<evidence type="ECO:0000256" key="2">
    <source>
        <dbReference type="ARBA" id="ARBA00010337"/>
    </source>
</evidence>
<dbReference type="GO" id="GO:0005874">
    <property type="term" value="C:microtubule"/>
    <property type="evidence" value="ECO:0007669"/>
    <property type="project" value="UniProtKB-KW"/>
</dbReference>
<dbReference type="InterPro" id="IPR040457">
    <property type="entry name" value="GCP_C"/>
</dbReference>
<keyword evidence="4" id="KW-0493">Microtubule</keyword>
<feature type="region of interest" description="Disordered" evidence="6">
    <location>
        <begin position="1068"/>
        <end position="1090"/>
    </location>
</feature>
<dbReference type="Pfam" id="PF17681">
    <property type="entry name" value="GCP_N_terminal"/>
    <property type="match status" value="1"/>
</dbReference>
<reference evidence="9 10" key="1">
    <citation type="submission" date="2022-09" db="EMBL/GenBank/DDBJ databases">
        <authorList>
            <person name="Palmer J.M."/>
        </authorList>
    </citation>
    <scope>NUCLEOTIDE SEQUENCE [LARGE SCALE GENOMIC DNA]</scope>
    <source>
        <strain evidence="9 10">DSM 7382</strain>
    </source>
</reference>
<keyword evidence="5" id="KW-0206">Cytoskeleton</keyword>
<evidence type="ECO:0000259" key="7">
    <source>
        <dbReference type="Pfam" id="PF04130"/>
    </source>
</evidence>
<dbReference type="GO" id="GO:0043015">
    <property type="term" value="F:gamma-tubulin binding"/>
    <property type="evidence" value="ECO:0007669"/>
    <property type="project" value="InterPro"/>
</dbReference>
<feature type="compositionally biased region" description="Low complexity" evidence="6">
    <location>
        <begin position="1"/>
        <end position="35"/>
    </location>
</feature>
<dbReference type="GO" id="GO:0051321">
    <property type="term" value="P:meiotic cell cycle"/>
    <property type="evidence" value="ECO:0007669"/>
    <property type="project" value="TreeGrafter"/>
</dbReference>
<evidence type="ECO:0000256" key="4">
    <source>
        <dbReference type="ARBA" id="ARBA00022701"/>
    </source>
</evidence>
<dbReference type="EMBL" id="JASBNA010000001">
    <property type="protein sequence ID" value="KAK7696261.1"/>
    <property type="molecule type" value="Genomic_DNA"/>
</dbReference>
<comment type="similarity">
    <text evidence="2">Belongs to the TUBGCP family.</text>
</comment>
<evidence type="ECO:0000256" key="1">
    <source>
        <dbReference type="ARBA" id="ARBA00004245"/>
    </source>
</evidence>
<evidence type="ECO:0000313" key="10">
    <source>
        <dbReference type="Proteomes" id="UP001385951"/>
    </source>
</evidence>
<dbReference type="GO" id="GO:0000278">
    <property type="term" value="P:mitotic cell cycle"/>
    <property type="evidence" value="ECO:0007669"/>
    <property type="project" value="TreeGrafter"/>
</dbReference>
<dbReference type="GO" id="GO:0031122">
    <property type="term" value="P:cytoplasmic microtubule organization"/>
    <property type="evidence" value="ECO:0007669"/>
    <property type="project" value="TreeGrafter"/>
</dbReference>
<accession>A0AAW0GRX4</accession>
<proteinExistence type="inferred from homology"/>
<evidence type="ECO:0000313" key="9">
    <source>
        <dbReference type="EMBL" id="KAK7696261.1"/>
    </source>
</evidence>
<protein>
    <recommendedName>
        <fullName evidence="11">Spindle pole body component</fullName>
    </recommendedName>
</protein>
<feature type="domain" description="Gamma tubulin complex component protein N-terminal" evidence="8">
    <location>
        <begin position="406"/>
        <end position="744"/>
    </location>
</feature>
<feature type="region of interest" description="Disordered" evidence="6">
    <location>
        <begin position="309"/>
        <end position="339"/>
    </location>
</feature>
<dbReference type="GO" id="GO:0051011">
    <property type="term" value="F:microtubule minus-end binding"/>
    <property type="evidence" value="ECO:0007669"/>
    <property type="project" value="TreeGrafter"/>
</dbReference>
<dbReference type="PANTHER" id="PTHR19302">
    <property type="entry name" value="GAMMA TUBULIN COMPLEX PROTEIN"/>
    <property type="match status" value="1"/>
</dbReference>
<dbReference type="GO" id="GO:0005816">
    <property type="term" value="C:spindle pole body"/>
    <property type="evidence" value="ECO:0007669"/>
    <property type="project" value="UniProtKB-ARBA"/>
</dbReference>
<feature type="domain" description="Gamma tubulin complex component C-terminal" evidence="7">
    <location>
        <begin position="794"/>
        <end position="1073"/>
    </location>
</feature>
<evidence type="ECO:0000256" key="5">
    <source>
        <dbReference type="ARBA" id="ARBA00023212"/>
    </source>
</evidence>
<dbReference type="GO" id="GO:0000930">
    <property type="term" value="C:gamma-tubulin complex"/>
    <property type="evidence" value="ECO:0007669"/>
    <property type="project" value="UniProtKB-ARBA"/>
</dbReference>
<sequence length="1154" mass="129513">MSSRSSASQRPVSRQSTRPKSSLGRPSSSIQSSSSTPTLAPPRPSTSIGMRPASSASLRPPTSMSTRPSTSLSTRPSTSLSVRSGLRATTSASGRIRRPSTRQPSRLLPHYQALVTQLTGATAEDDGETFRDGVEYVAKSLDQTVRPTGSSDMGSADRSIKGLSQKARIMNRDEFAEALDSAYSKLKTFMKESTADLDAEINTSRMPGHLQFLLALSKPPDEPTLSYADNYLEQQRNSSKEPTGLTWKDILAEEPFEGQHWQGAYGLPPGSTVENWDEDESDSSLLSLSALDYLNESDDDLSSLENEKRDLGFKDPSSSSSLHPEEKHEEKPTHRPTWDHLDIVESLQARQYWRPEWRLDVQTERPFDFGDPSTLAPAFRRALGTQKGHGVGQLAEERYIDDFDAVREILMCLQGRRNLMISWTNTGPQSFTFQPTSNAPRLLHLTSGALDSMLTSFAQTATLLEHLRKFVSAIFVKASKPESSTGTTTTYSHFHRRSTRTLEALSESIDVQIRAFDAWCASKEEAMCHAQAGIGPPLVISMLALEVEIRDKFASVFSVLVNLLQQVVQRATRSQDLIIEIWTLPDLPQRMVPSGLTSLLLDSLLLSVQEYSTMGDTITAQALLRIFCDAAEPIWKMVGRWLRDGMPAREVMGPTDQYFQTVDEEFFIEDNELVLLDPDFWTEGFVLRDGSEEESRATAVPLFLSHAAEHILGAGKAIGLLRALDMSSVFEREGGERWFARWPSFKSLLDFGDSGVKTHFSVEDFSRLVYDDILVPCMRAKEMLTRVLVDDCELWLHLTAMEDLYLMRKGDAMSNFVDVLFARMDSNQAWRDFHFLNSAFRDVVEAGRPPWIDPSLVRFSHRGSKDKDINRTVRAIDGLAVEYAVPFPLTYMFGPRVLQIYSSIFAFVLQIRRAQNALQRILIRNALVHMTNLGSELKVFYAMRSKLSWFVNVLLNFVCTDVLHGQIISFHVSLRKANSLDEMISLHEAHIAKLEGRCLLQRNTSALHRAVTSILDMTLHFSDCFVAFAGDTTHDISRQSLLLMKRHRSRRLKRQRKNVIGFSQSLRQVEVSSDSDDDEEDQSNDAAHEPSFSMAATTMSFAEENFDVRIEKMSTELDALVRFIRRGVESLAGGTTEAASAFGVFAFALEDWDR</sequence>
<dbReference type="GO" id="GO:0051225">
    <property type="term" value="P:spindle assembly"/>
    <property type="evidence" value="ECO:0007669"/>
    <property type="project" value="TreeGrafter"/>
</dbReference>
<dbReference type="PANTHER" id="PTHR19302:SF33">
    <property type="entry name" value="GAMMA-TUBULIN COMPLEX COMPONENT 5"/>
    <property type="match status" value="1"/>
</dbReference>
<dbReference type="Proteomes" id="UP001385951">
    <property type="component" value="Unassembled WGS sequence"/>
</dbReference>
<comment type="subcellular location">
    <subcellularLocation>
        <location evidence="1">Cytoplasm</location>
        <location evidence="1">Cytoskeleton</location>
    </subcellularLocation>
</comment>
<organism evidence="9 10">
    <name type="scientific">Cerrena zonata</name>
    <dbReference type="NCBI Taxonomy" id="2478898"/>
    <lineage>
        <taxon>Eukaryota</taxon>
        <taxon>Fungi</taxon>
        <taxon>Dikarya</taxon>
        <taxon>Basidiomycota</taxon>
        <taxon>Agaricomycotina</taxon>
        <taxon>Agaricomycetes</taxon>
        <taxon>Polyporales</taxon>
        <taxon>Cerrenaceae</taxon>
        <taxon>Cerrena</taxon>
    </lineage>
</organism>
<dbReference type="InterPro" id="IPR007259">
    <property type="entry name" value="GCP"/>
</dbReference>
<feature type="compositionally biased region" description="Low complexity" evidence="6">
    <location>
        <begin position="57"/>
        <end position="84"/>
    </location>
</feature>
<name>A0AAW0GRX4_9APHY</name>
<gene>
    <name evidence="9" type="ORF">QCA50_000914</name>
</gene>
<dbReference type="CDD" id="cd22572">
    <property type="entry name" value="GCP5_NTD"/>
    <property type="match status" value="1"/>
</dbReference>
<dbReference type="Pfam" id="PF04130">
    <property type="entry name" value="GCP_C_terminal"/>
    <property type="match status" value="1"/>
</dbReference>
<keyword evidence="10" id="KW-1185">Reference proteome</keyword>
<keyword evidence="3" id="KW-0963">Cytoplasm</keyword>
<feature type="region of interest" description="Disordered" evidence="6">
    <location>
        <begin position="1"/>
        <end position="106"/>
    </location>
</feature>
<dbReference type="AlphaFoldDB" id="A0AAW0GRX4"/>
<dbReference type="InterPro" id="IPR041470">
    <property type="entry name" value="GCP_N"/>
</dbReference>
<dbReference type="GO" id="GO:0000922">
    <property type="term" value="C:spindle pole"/>
    <property type="evidence" value="ECO:0007669"/>
    <property type="project" value="InterPro"/>
</dbReference>
<feature type="region of interest" description="Disordered" evidence="6">
    <location>
        <begin position="260"/>
        <end position="281"/>
    </location>
</feature>
<evidence type="ECO:0000256" key="6">
    <source>
        <dbReference type="SAM" id="MobiDB-lite"/>
    </source>
</evidence>
<dbReference type="InterPro" id="IPR059169">
    <property type="entry name" value="GCP5_N_ext"/>
</dbReference>
<dbReference type="GO" id="GO:0007020">
    <property type="term" value="P:microtubule nucleation"/>
    <property type="evidence" value="ECO:0007669"/>
    <property type="project" value="InterPro"/>
</dbReference>
<dbReference type="InterPro" id="IPR042241">
    <property type="entry name" value="GCP_C_sf"/>
</dbReference>
<evidence type="ECO:0000259" key="8">
    <source>
        <dbReference type="Pfam" id="PF17681"/>
    </source>
</evidence>
<evidence type="ECO:0000256" key="3">
    <source>
        <dbReference type="ARBA" id="ARBA00022490"/>
    </source>
</evidence>
<feature type="compositionally biased region" description="Acidic residues" evidence="6">
    <location>
        <begin position="1073"/>
        <end position="1083"/>
    </location>
</feature>
<comment type="caution">
    <text evidence="9">The sequence shown here is derived from an EMBL/GenBank/DDBJ whole genome shotgun (WGS) entry which is preliminary data.</text>
</comment>
<feature type="compositionally biased region" description="Basic and acidic residues" evidence="6">
    <location>
        <begin position="323"/>
        <end position="339"/>
    </location>
</feature>